<dbReference type="InterPro" id="IPR049241">
    <property type="entry name" value="DUF6876"/>
</dbReference>
<gene>
    <name evidence="2" type="ORF">NG895_02460</name>
</gene>
<organism evidence="2 3">
    <name type="scientific">Aeoliella straminimaris</name>
    <dbReference type="NCBI Taxonomy" id="2954799"/>
    <lineage>
        <taxon>Bacteria</taxon>
        <taxon>Pseudomonadati</taxon>
        <taxon>Planctomycetota</taxon>
        <taxon>Planctomycetia</taxon>
        <taxon>Pirellulales</taxon>
        <taxon>Lacipirellulaceae</taxon>
        <taxon>Aeoliella</taxon>
    </lineage>
</organism>
<dbReference type="Pfam" id="PF21781">
    <property type="entry name" value="DUF6876"/>
    <property type="match status" value="1"/>
</dbReference>
<dbReference type="Proteomes" id="UP001155241">
    <property type="component" value="Unassembled WGS sequence"/>
</dbReference>
<reference evidence="2" key="1">
    <citation type="submission" date="2022-06" db="EMBL/GenBank/DDBJ databases">
        <title>Aeoliella straminimaris, a novel planctomycete from sediments.</title>
        <authorList>
            <person name="Vitorino I.R."/>
            <person name="Lage O.M."/>
        </authorList>
    </citation>
    <scope>NUCLEOTIDE SEQUENCE</scope>
    <source>
        <strain evidence="2">ICT_H6.2</strain>
    </source>
</reference>
<evidence type="ECO:0000259" key="1">
    <source>
        <dbReference type="Pfam" id="PF21781"/>
    </source>
</evidence>
<comment type="caution">
    <text evidence="2">The sequence shown here is derived from an EMBL/GenBank/DDBJ whole genome shotgun (WGS) entry which is preliminary data.</text>
</comment>
<protein>
    <recommendedName>
        <fullName evidence="1">DUF6876 domain-containing protein</fullName>
    </recommendedName>
</protein>
<dbReference type="AlphaFoldDB" id="A0A9X2JE93"/>
<dbReference type="EMBL" id="JAMXLR010000009">
    <property type="protein sequence ID" value="MCO6042760.1"/>
    <property type="molecule type" value="Genomic_DNA"/>
</dbReference>
<feature type="domain" description="DUF6876" evidence="1">
    <location>
        <begin position="8"/>
        <end position="131"/>
    </location>
</feature>
<evidence type="ECO:0000313" key="2">
    <source>
        <dbReference type="EMBL" id="MCO6042760.1"/>
    </source>
</evidence>
<accession>A0A9X2JE93</accession>
<keyword evidence="3" id="KW-1185">Reference proteome</keyword>
<proteinExistence type="predicted"/>
<evidence type="ECO:0000313" key="3">
    <source>
        <dbReference type="Proteomes" id="UP001155241"/>
    </source>
</evidence>
<dbReference type="RefSeq" id="WP_252850860.1">
    <property type="nucleotide sequence ID" value="NZ_JAMXLR010000009.1"/>
</dbReference>
<name>A0A9X2JE93_9BACT</name>
<sequence>MTTLDRHTVDNFVPDVSRYQHSINEAVVYTDGVQYVAEAGNACWLLDAIAAWLQETHLARHVEQDPRIAEMHFWKLTVDADRSAVLEARVDASGEPFIREFIQQTDFPLHSVDVWAAWNGHQWTLFLPSEY</sequence>